<evidence type="ECO:0000256" key="4">
    <source>
        <dbReference type="ARBA" id="ARBA00023136"/>
    </source>
</evidence>
<feature type="compositionally biased region" description="Pro residues" evidence="5">
    <location>
        <begin position="101"/>
        <end position="113"/>
    </location>
</feature>
<dbReference type="InterPro" id="IPR010445">
    <property type="entry name" value="LapA_dom"/>
</dbReference>
<comment type="caution">
    <text evidence="8">The sequence shown here is derived from an EMBL/GenBank/DDBJ whole genome shotgun (WGS) entry which is preliminary data.</text>
</comment>
<evidence type="ECO:0000259" key="7">
    <source>
        <dbReference type="Pfam" id="PF06305"/>
    </source>
</evidence>
<feature type="region of interest" description="Disordered" evidence="5">
    <location>
        <begin position="87"/>
        <end position="120"/>
    </location>
</feature>
<proteinExistence type="predicted"/>
<keyword evidence="3 6" id="KW-1133">Transmembrane helix</keyword>
<evidence type="ECO:0000313" key="9">
    <source>
        <dbReference type="Proteomes" id="UP001427805"/>
    </source>
</evidence>
<gene>
    <name evidence="8" type="ORF">TPR58_11270</name>
</gene>
<accession>A0ABV0B861</accession>
<reference evidence="8 9" key="1">
    <citation type="submission" date="2024-05" db="EMBL/GenBank/DDBJ databases">
        <title>Sphingomonas sp. HF-S3 16S ribosomal RNA gene Genome sequencing and assembly.</title>
        <authorList>
            <person name="Lee H."/>
        </authorList>
    </citation>
    <scope>NUCLEOTIDE SEQUENCE [LARGE SCALE GENOMIC DNA]</scope>
    <source>
        <strain evidence="8 9">HF-S3</strain>
    </source>
</reference>
<feature type="transmembrane region" description="Helical" evidence="6">
    <location>
        <begin position="42"/>
        <end position="61"/>
    </location>
</feature>
<organism evidence="8 9">
    <name type="scientific">Sphingomonas rustica</name>
    <dbReference type="NCBI Taxonomy" id="3103142"/>
    <lineage>
        <taxon>Bacteria</taxon>
        <taxon>Pseudomonadati</taxon>
        <taxon>Pseudomonadota</taxon>
        <taxon>Alphaproteobacteria</taxon>
        <taxon>Sphingomonadales</taxon>
        <taxon>Sphingomonadaceae</taxon>
        <taxon>Sphingomonas</taxon>
    </lineage>
</organism>
<evidence type="ECO:0000256" key="6">
    <source>
        <dbReference type="SAM" id="Phobius"/>
    </source>
</evidence>
<sequence length="120" mass="13082">MRFLKVLFWLLLGGLAAAFVIYNGEERVSLHLWGGLIADISLPLLIVLVFLLGFLPMLLVYHGLRWRSRQRIAGLERAIADLRAVNPTPAPSIAMPEPARISPPPPPSPPPASLFPEGAA</sequence>
<feature type="domain" description="Lipopolysaccharide assembly protein A" evidence="7">
    <location>
        <begin position="26"/>
        <end position="83"/>
    </location>
</feature>
<evidence type="ECO:0000256" key="2">
    <source>
        <dbReference type="ARBA" id="ARBA00022692"/>
    </source>
</evidence>
<dbReference type="EMBL" id="JBDIZK010000006">
    <property type="protein sequence ID" value="MEN3747749.1"/>
    <property type="molecule type" value="Genomic_DNA"/>
</dbReference>
<dbReference type="Pfam" id="PF06305">
    <property type="entry name" value="LapA_dom"/>
    <property type="match status" value="1"/>
</dbReference>
<dbReference type="Proteomes" id="UP001427805">
    <property type="component" value="Unassembled WGS sequence"/>
</dbReference>
<evidence type="ECO:0000256" key="3">
    <source>
        <dbReference type="ARBA" id="ARBA00022989"/>
    </source>
</evidence>
<keyword evidence="9" id="KW-1185">Reference proteome</keyword>
<keyword evidence="4 6" id="KW-0472">Membrane</keyword>
<protein>
    <submittedName>
        <fullName evidence="8">LapA family protein</fullName>
    </submittedName>
</protein>
<keyword evidence="2 6" id="KW-0812">Transmembrane</keyword>
<evidence type="ECO:0000256" key="1">
    <source>
        <dbReference type="ARBA" id="ARBA00022475"/>
    </source>
</evidence>
<evidence type="ECO:0000313" key="8">
    <source>
        <dbReference type="EMBL" id="MEN3747749.1"/>
    </source>
</evidence>
<keyword evidence="1" id="KW-1003">Cell membrane</keyword>
<name>A0ABV0B861_9SPHN</name>
<dbReference type="RefSeq" id="WP_346246759.1">
    <property type="nucleotide sequence ID" value="NZ_JBDIZK010000006.1"/>
</dbReference>
<evidence type="ECO:0000256" key="5">
    <source>
        <dbReference type="SAM" id="MobiDB-lite"/>
    </source>
</evidence>